<comment type="caution">
    <text evidence="1">The sequence shown here is derived from an EMBL/GenBank/DDBJ whole genome shotgun (WGS) entry which is preliminary data.</text>
</comment>
<protein>
    <recommendedName>
        <fullName evidence="3">Phage gp6-like head-tail connector protein</fullName>
    </recommendedName>
</protein>
<dbReference type="EMBL" id="JACDUT010000002">
    <property type="protein sequence ID" value="MBA2874312.1"/>
    <property type="molecule type" value="Genomic_DNA"/>
</dbReference>
<dbReference type="RefSeq" id="WP_181555225.1">
    <property type="nucleotide sequence ID" value="NZ_JACDUT010000002.1"/>
</dbReference>
<organism evidence="1 2">
    <name type="scientific">Thermaerobacillus caldiproteolyticus</name>
    <dbReference type="NCBI Taxonomy" id="247480"/>
    <lineage>
        <taxon>Bacteria</taxon>
        <taxon>Bacillati</taxon>
        <taxon>Bacillota</taxon>
        <taxon>Bacilli</taxon>
        <taxon>Bacillales</taxon>
        <taxon>Anoxybacillaceae</taxon>
        <taxon>Thermaerobacillus</taxon>
    </lineage>
</organism>
<proteinExistence type="predicted"/>
<dbReference type="CDD" id="cd08054">
    <property type="entry name" value="gp6"/>
    <property type="match status" value="1"/>
</dbReference>
<dbReference type="NCBIfam" id="TIGR01560">
    <property type="entry name" value="put_DNA_pack"/>
    <property type="match status" value="1"/>
</dbReference>
<evidence type="ECO:0008006" key="3">
    <source>
        <dbReference type="Google" id="ProtNLM"/>
    </source>
</evidence>
<dbReference type="AlphaFoldDB" id="A0A7V9Z5B6"/>
<dbReference type="InterPro" id="IPR006450">
    <property type="entry name" value="Phage_HK97_gp6-like"/>
</dbReference>
<keyword evidence="2" id="KW-1185">Reference proteome</keyword>
<reference evidence="1 2" key="1">
    <citation type="submission" date="2020-07" db="EMBL/GenBank/DDBJ databases">
        <title>Genomic Encyclopedia of Type Strains, Phase IV (KMG-IV): sequencing the most valuable type-strain genomes for metagenomic binning, comparative biology and taxonomic classification.</title>
        <authorList>
            <person name="Goeker M."/>
        </authorList>
    </citation>
    <scope>NUCLEOTIDE SEQUENCE [LARGE SCALE GENOMIC DNA]</scope>
    <source>
        <strain evidence="1 2">DSM 15730</strain>
    </source>
</reference>
<dbReference type="Proteomes" id="UP000523087">
    <property type="component" value="Unassembled WGS sequence"/>
</dbReference>
<accession>A0A7V9Z5B6</accession>
<name>A0A7V9Z5B6_9BACL</name>
<sequence>MSNLSLMEFVKQYARIDESEDESYLTLLIDAAKVELQSSGVPEIEEGNSLYPLYQKAVAIQVLLDYDKYDKSMNIDALKRSLTTIILKLKAYGGDTS</sequence>
<evidence type="ECO:0000313" key="2">
    <source>
        <dbReference type="Proteomes" id="UP000523087"/>
    </source>
</evidence>
<evidence type="ECO:0000313" key="1">
    <source>
        <dbReference type="EMBL" id="MBA2874312.1"/>
    </source>
</evidence>
<gene>
    <name evidence="1" type="ORF">HNR31_001082</name>
</gene>